<keyword evidence="7" id="KW-1185">Reference proteome</keyword>
<dbReference type="GO" id="GO:0052621">
    <property type="term" value="F:diguanylate cyclase activity"/>
    <property type="evidence" value="ECO:0007669"/>
    <property type="project" value="UniProtKB-EC"/>
</dbReference>
<dbReference type="SMART" id="SM00267">
    <property type="entry name" value="GGDEF"/>
    <property type="match status" value="1"/>
</dbReference>
<feature type="domain" description="Response regulatory" evidence="4">
    <location>
        <begin position="11"/>
        <end position="128"/>
    </location>
</feature>
<evidence type="ECO:0000256" key="3">
    <source>
        <dbReference type="PROSITE-ProRule" id="PRU00169"/>
    </source>
</evidence>
<dbReference type="AlphaFoldDB" id="A0A554XIG0"/>
<dbReference type="GO" id="GO:0000160">
    <property type="term" value="P:phosphorelay signal transduction system"/>
    <property type="evidence" value="ECO:0007669"/>
    <property type="project" value="InterPro"/>
</dbReference>
<sequence>MTTDAASTSPSVVLIDANHAARLVLERLLADEGVQVQSFADGADALQALADGRPIDLVLVSRHLPDMGAVGVLRRLRALPGRAVVPVILITGDADELRRMHALEGGFTDVLLRDRPDRLQPYLRALLQRFGTQQRARILLVEDSATVAATTTEALAPLGVEVVAVGEAATALARLEAEPFDLVIIDVVLPGPLTGLGLLSALRSRRDELAELPVLAYSGYDERARRIEMLRRGANDYLSKPIDADELRARAGNLVRYWRLLQQVRRQYAELARVAVTDALTGLYNRHMLDDLGQRYVHRAWRTGEPLTVMMLDLDYFKNINDQYGHDRGDEVLRAAAQRLQQQVRPDDLLVRFGGEEFALLMPRLGMDDVAAQAERLRTAVAAAPLAGLPVTVSVGVCVWTPPAERARREDGFAAEALRQLLKCADRALYHAKHNGRNCAEIVPVTDPLAQPVIDNTGA</sequence>
<dbReference type="SMART" id="SM00448">
    <property type="entry name" value="REC"/>
    <property type="match status" value="2"/>
</dbReference>
<protein>
    <recommendedName>
        <fullName evidence="1">diguanylate cyclase</fullName>
        <ecNumber evidence="1">2.7.7.65</ecNumber>
    </recommendedName>
</protein>
<comment type="caution">
    <text evidence="6">The sequence shown here is derived from an EMBL/GenBank/DDBJ whole genome shotgun (WGS) entry which is preliminary data.</text>
</comment>
<dbReference type="Pfam" id="PF00990">
    <property type="entry name" value="GGDEF"/>
    <property type="match status" value="1"/>
</dbReference>
<proteinExistence type="predicted"/>
<dbReference type="InterPro" id="IPR043128">
    <property type="entry name" value="Rev_trsase/Diguanyl_cyclase"/>
</dbReference>
<dbReference type="Gene3D" id="3.40.50.2300">
    <property type="match status" value="2"/>
</dbReference>
<dbReference type="InterPro" id="IPR050469">
    <property type="entry name" value="Diguanylate_Cyclase"/>
</dbReference>
<evidence type="ECO:0000313" key="7">
    <source>
        <dbReference type="Proteomes" id="UP000318294"/>
    </source>
</evidence>
<dbReference type="FunFam" id="3.30.70.270:FF:000001">
    <property type="entry name" value="Diguanylate cyclase domain protein"/>
    <property type="match status" value="1"/>
</dbReference>
<feature type="domain" description="GGDEF" evidence="5">
    <location>
        <begin position="305"/>
        <end position="445"/>
    </location>
</feature>
<dbReference type="CDD" id="cd01949">
    <property type="entry name" value="GGDEF"/>
    <property type="match status" value="1"/>
</dbReference>
<dbReference type="PROSITE" id="PS50110">
    <property type="entry name" value="RESPONSE_REGULATORY"/>
    <property type="match status" value="2"/>
</dbReference>
<dbReference type="Pfam" id="PF00072">
    <property type="entry name" value="Response_reg"/>
    <property type="match status" value="2"/>
</dbReference>
<feature type="domain" description="Response regulatory" evidence="4">
    <location>
        <begin position="137"/>
        <end position="255"/>
    </location>
</feature>
<dbReference type="GO" id="GO:0005886">
    <property type="term" value="C:plasma membrane"/>
    <property type="evidence" value="ECO:0007669"/>
    <property type="project" value="TreeGrafter"/>
</dbReference>
<evidence type="ECO:0000256" key="2">
    <source>
        <dbReference type="ARBA" id="ARBA00034247"/>
    </source>
</evidence>
<dbReference type="Gene3D" id="3.30.70.270">
    <property type="match status" value="1"/>
</dbReference>
<organism evidence="6 7">
    <name type="scientific">Tepidimonas charontis</name>
    <dbReference type="NCBI Taxonomy" id="2267262"/>
    <lineage>
        <taxon>Bacteria</taxon>
        <taxon>Pseudomonadati</taxon>
        <taxon>Pseudomonadota</taxon>
        <taxon>Betaproteobacteria</taxon>
        <taxon>Burkholderiales</taxon>
        <taxon>Tepidimonas</taxon>
    </lineage>
</organism>
<dbReference type="PROSITE" id="PS50887">
    <property type="entry name" value="GGDEF"/>
    <property type="match status" value="1"/>
</dbReference>
<keyword evidence="3" id="KW-0597">Phosphoprotein</keyword>
<reference evidence="6 7" key="1">
    <citation type="submission" date="2019-07" db="EMBL/GenBank/DDBJ databases">
        <title>Tepidimonas charontis SPSP-6 draft genome.</title>
        <authorList>
            <person name="Da Costa M.S."/>
            <person name="Froufe H.J.C."/>
            <person name="Egas C."/>
            <person name="Albuquerque L."/>
        </authorList>
    </citation>
    <scope>NUCLEOTIDE SEQUENCE [LARGE SCALE GENOMIC DNA]</scope>
    <source>
        <strain evidence="6 7">SPSP-6</strain>
    </source>
</reference>
<dbReference type="EC" id="2.7.7.65" evidence="1"/>
<evidence type="ECO:0000259" key="4">
    <source>
        <dbReference type="PROSITE" id="PS50110"/>
    </source>
</evidence>
<dbReference type="NCBIfam" id="TIGR00254">
    <property type="entry name" value="GGDEF"/>
    <property type="match status" value="1"/>
</dbReference>
<evidence type="ECO:0000256" key="1">
    <source>
        <dbReference type="ARBA" id="ARBA00012528"/>
    </source>
</evidence>
<comment type="caution">
    <text evidence="3">Lacks conserved residue(s) required for the propagation of feature annotation.</text>
</comment>
<evidence type="ECO:0000313" key="6">
    <source>
        <dbReference type="EMBL" id="TSE35626.1"/>
    </source>
</evidence>
<dbReference type="InterPro" id="IPR001789">
    <property type="entry name" value="Sig_transdc_resp-reg_receiver"/>
</dbReference>
<dbReference type="InterPro" id="IPR029787">
    <property type="entry name" value="Nucleotide_cyclase"/>
</dbReference>
<comment type="catalytic activity">
    <reaction evidence="2">
        <text>2 GTP = 3',3'-c-di-GMP + 2 diphosphate</text>
        <dbReference type="Rhea" id="RHEA:24898"/>
        <dbReference type="ChEBI" id="CHEBI:33019"/>
        <dbReference type="ChEBI" id="CHEBI:37565"/>
        <dbReference type="ChEBI" id="CHEBI:58805"/>
        <dbReference type="EC" id="2.7.7.65"/>
    </reaction>
</comment>
<evidence type="ECO:0000259" key="5">
    <source>
        <dbReference type="PROSITE" id="PS50887"/>
    </source>
</evidence>
<dbReference type="RefSeq" id="WP_144327631.1">
    <property type="nucleotide sequence ID" value="NZ_VJON01000006.1"/>
</dbReference>
<feature type="modified residue" description="4-aspartylphosphate" evidence="3">
    <location>
        <position position="186"/>
    </location>
</feature>
<dbReference type="GO" id="GO:0043709">
    <property type="term" value="P:cell adhesion involved in single-species biofilm formation"/>
    <property type="evidence" value="ECO:0007669"/>
    <property type="project" value="TreeGrafter"/>
</dbReference>
<dbReference type="SUPFAM" id="SSF55073">
    <property type="entry name" value="Nucleotide cyclase"/>
    <property type="match status" value="1"/>
</dbReference>
<gene>
    <name evidence="6" type="primary">pleD_1</name>
    <name evidence="6" type="ORF">Tchar_00616</name>
</gene>
<dbReference type="InterPro" id="IPR011006">
    <property type="entry name" value="CheY-like_superfamily"/>
</dbReference>
<dbReference type="PANTHER" id="PTHR45138">
    <property type="entry name" value="REGULATORY COMPONENTS OF SENSORY TRANSDUCTION SYSTEM"/>
    <property type="match status" value="1"/>
</dbReference>
<dbReference type="OrthoDB" id="9813903at2"/>
<dbReference type="GO" id="GO:1902201">
    <property type="term" value="P:negative regulation of bacterial-type flagellum-dependent cell motility"/>
    <property type="evidence" value="ECO:0007669"/>
    <property type="project" value="TreeGrafter"/>
</dbReference>
<dbReference type="Proteomes" id="UP000318294">
    <property type="component" value="Unassembled WGS sequence"/>
</dbReference>
<dbReference type="InterPro" id="IPR000160">
    <property type="entry name" value="GGDEF_dom"/>
</dbReference>
<dbReference type="SUPFAM" id="SSF52172">
    <property type="entry name" value="CheY-like"/>
    <property type="match status" value="2"/>
</dbReference>
<accession>A0A554XIG0</accession>
<dbReference type="EMBL" id="VJON01000006">
    <property type="protein sequence ID" value="TSE35626.1"/>
    <property type="molecule type" value="Genomic_DNA"/>
</dbReference>
<name>A0A554XIG0_9BURK</name>
<dbReference type="PANTHER" id="PTHR45138:SF9">
    <property type="entry name" value="DIGUANYLATE CYCLASE DGCM-RELATED"/>
    <property type="match status" value="1"/>
</dbReference>